<dbReference type="Gene3D" id="1.10.150.20">
    <property type="entry name" value="5' to 3' exonuclease, C-terminal subdomain"/>
    <property type="match status" value="1"/>
</dbReference>
<dbReference type="InterPro" id="IPR003583">
    <property type="entry name" value="Hlx-hairpin-Hlx_DNA-bd_motif"/>
</dbReference>
<dbReference type="NCBIfam" id="NF006375">
    <property type="entry name" value="PRK08609.1"/>
    <property type="match status" value="1"/>
</dbReference>
<organism evidence="25 26">
    <name type="scientific">Amycolatopsis pigmentata</name>
    <dbReference type="NCBI Taxonomy" id="450801"/>
    <lineage>
        <taxon>Bacteria</taxon>
        <taxon>Bacillati</taxon>
        <taxon>Actinomycetota</taxon>
        <taxon>Actinomycetes</taxon>
        <taxon>Pseudonocardiales</taxon>
        <taxon>Pseudonocardiaceae</taxon>
        <taxon>Amycolatopsis</taxon>
    </lineage>
</organism>
<dbReference type="Gene3D" id="3.30.460.10">
    <property type="entry name" value="Beta Polymerase, domain 2"/>
    <property type="match status" value="1"/>
</dbReference>
<dbReference type="SUPFAM" id="SSF89550">
    <property type="entry name" value="PHP domain-like"/>
    <property type="match status" value="1"/>
</dbReference>
<dbReference type="EC" id="4.2.99.18" evidence="4"/>
<dbReference type="Gene3D" id="3.20.20.140">
    <property type="entry name" value="Metal-dependent hydrolases"/>
    <property type="match status" value="1"/>
</dbReference>
<keyword evidence="6" id="KW-0488">Methylation</keyword>
<feature type="domain" description="Helix-hairpin-helix DNA-binding motif class 1" evidence="22">
    <location>
        <begin position="92"/>
        <end position="111"/>
    </location>
</feature>
<comment type="catalytic activity">
    <reaction evidence="18">
        <text>2'-deoxyribonucleotide-(2'-deoxyribose 5'-phosphate)-2'-deoxyribonucleotide-DNA = a 3'-end 2'-deoxyribonucleotide-(2,3-dehydro-2,3-deoxyribose 5'-phosphate)-DNA + a 5'-end 5'-phospho-2'-deoxyribonucleoside-DNA + H(+)</text>
        <dbReference type="Rhea" id="RHEA:66592"/>
        <dbReference type="Rhea" id="RHEA-COMP:13180"/>
        <dbReference type="Rhea" id="RHEA-COMP:16897"/>
        <dbReference type="Rhea" id="RHEA-COMP:17067"/>
        <dbReference type="ChEBI" id="CHEBI:15378"/>
        <dbReference type="ChEBI" id="CHEBI:136412"/>
        <dbReference type="ChEBI" id="CHEBI:157695"/>
        <dbReference type="ChEBI" id="CHEBI:167181"/>
        <dbReference type="EC" id="4.2.99.18"/>
    </reaction>
</comment>
<evidence type="ECO:0000259" key="22">
    <source>
        <dbReference type="SMART" id="SM00278"/>
    </source>
</evidence>
<keyword evidence="25" id="KW-0540">Nuclease</keyword>
<evidence type="ECO:0000256" key="1">
    <source>
        <dbReference type="ARBA" id="ARBA00001946"/>
    </source>
</evidence>
<dbReference type="SUPFAM" id="SSF81301">
    <property type="entry name" value="Nucleotidyltransferase"/>
    <property type="match status" value="1"/>
</dbReference>
<dbReference type="CDD" id="cd00141">
    <property type="entry name" value="NT_POLXc"/>
    <property type="match status" value="1"/>
</dbReference>
<name>A0ABW5G8G6_9PSEU</name>
<comment type="catalytic activity">
    <reaction evidence="19">
        <text>a 5'-end 2'-deoxyribose-2'-deoxyribonucleotide-DNA = (2E,4S)-4-hydroxypenten-2-al-5-phosphate + a 5'-end 5'-phospho-2'-deoxyribonucleoside-DNA + H(+)</text>
        <dbReference type="Rhea" id="RHEA:76255"/>
        <dbReference type="Rhea" id="RHEA-COMP:13180"/>
        <dbReference type="Rhea" id="RHEA-COMP:18657"/>
        <dbReference type="ChEBI" id="CHEBI:15378"/>
        <dbReference type="ChEBI" id="CHEBI:136412"/>
        <dbReference type="ChEBI" id="CHEBI:195194"/>
        <dbReference type="ChEBI" id="CHEBI:195195"/>
    </reaction>
</comment>
<dbReference type="Proteomes" id="UP001597417">
    <property type="component" value="Unassembled WGS sequence"/>
</dbReference>
<keyword evidence="13" id="KW-0239">DNA-directed DNA polymerase</keyword>
<dbReference type="InterPro" id="IPR010996">
    <property type="entry name" value="HHH_MUS81"/>
</dbReference>
<dbReference type="Gene3D" id="1.10.150.110">
    <property type="entry name" value="DNA polymerase beta, N-terminal domain-like"/>
    <property type="match status" value="1"/>
</dbReference>
<dbReference type="PANTHER" id="PTHR36928:SF1">
    <property type="entry name" value="PHOSPHATASE YCDX-RELATED"/>
    <property type="match status" value="1"/>
</dbReference>
<dbReference type="GO" id="GO:0004527">
    <property type="term" value="F:exonuclease activity"/>
    <property type="evidence" value="ECO:0007669"/>
    <property type="project" value="UniProtKB-KW"/>
</dbReference>
<keyword evidence="25" id="KW-0269">Exonuclease</keyword>
<evidence type="ECO:0000256" key="9">
    <source>
        <dbReference type="ARBA" id="ARBA00022695"/>
    </source>
</evidence>
<protein>
    <recommendedName>
        <fullName evidence="5">DNA polymerase beta</fullName>
        <ecNumber evidence="3">2.7.7.7</ecNumber>
        <ecNumber evidence="4">4.2.99.18</ecNumber>
    </recommendedName>
    <alternativeName>
        <fullName evidence="16">5'-deoxyribose-phosphate lyase</fullName>
    </alternativeName>
    <alternativeName>
        <fullName evidence="17">AP lyase</fullName>
    </alternativeName>
</protein>
<dbReference type="Pfam" id="PF14791">
    <property type="entry name" value="DNA_pol_B_thumb"/>
    <property type="match status" value="1"/>
</dbReference>
<dbReference type="InterPro" id="IPR047967">
    <property type="entry name" value="PolX_PHP"/>
</dbReference>
<evidence type="ECO:0000256" key="12">
    <source>
        <dbReference type="ARBA" id="ARBA00022843"/>
    </source>
</evidence>
<dbReference type="Gene3D" id="3.30.210.10">
    <property type="entry name" value="DNA polymerase, thumb domain"/>
    <property type="match status" value="1"/>
</dbReference>
<evidence type="ECO:0000256" key="7">
    <source>
        <dbReference type="ARBA" id="ARBA00022634"/>
    </source>
</evidence>
<dbReference type="CDD" id="cd07436">
    <property type="entry name" value="PHP_PolX"/>
    <property type="match status" value="1"/>
</dbReference>
<keyword evidence="11" id="KW-0227">DNA damage</keyword>
<dbReference type="SMART" id="SM00483">
    <property type="entry name" value="POLXc"/>
    <property type="match status" value="1"/>
</dbReference>
<keyword evidence="26" id="KW-1185">Reference proteome</keyword>
<dbReference type="InterPro" id="IPR003141">
    <property type="entry name" value="Pol/His_phosphatase_N"/>
</dbReference>
<evidence type="ECO:0000256" key="6">
    <source>
        <dbReference type="ARBA" id="ARBA00022481"/>
    </source>
</evidence>
<dbReference type="InterPro" id="IPR027421">
    <property type="entry name" value="DNA_pol_lamdba_lyase_dom_sf"/>
</dbReference>
<accession>A0ABW5G8G6</accession>
<dbReference type="InterPro" id="IPR043519">
    <property type="entry name" value="NT_sf"/>
</dbReference>
<feature type="domain" description="Polymerase/histidinol phosphatase N-terminal" evidence="23">
    <location>
        <begin position="340"/>
        <end position="417"/>
    </location>
</feature>
<keyword evidence="25" id="KW-0378">Hydrolase</keyword>
<feature type="domain" description="DNA-directed DNA polymerase X" evidence="24">
    <location>
        <begin position="3"/>
        <end position="316"/>
    </location>
</feature>
<dbReference type="Pfam" id="PF14716">
    <property type="entry name" value="HHH_8"/>
    <property type="match status" value="1"/>
</dbReference>
<comment type="catalytic activity">
    <reaction evidence="21">
        <text>DNA(n) + a 2'-deoxyribonucleoside 5'-triphosphate = DNA(n+1) + diphosphate</text>
        <dbReference type="Rhea" id="RHEA:22508"/>
        <dbReference type="Rhea" id="RHEA-COMP:17339"/>
        <dbReference type="Rhea" id="RHEA-COMP:17340"/>
        <dbReference type="ChEBI" id="CHEBI:33019"/>
        <dbReference type="ChEBI" id="CHEBI:61560"/>
        <dbReference type="ChEBI" id="CHEBI:173112"/>
        <dbReference type="EC" id="2.7.7.7"/>
    </reaction>
</comment>
<evidence type="ECO:0000256" key="20">
    <source>
        <dbReference type="ARBA" id="ARBA00045548"/>
    </source>
</evidence>
<dbReference type="Pfam" id="PF14520">
    <property type="entry name" value="HHH_5"/>
    <property type="match status" value="1"/>
</dbReference>
<evidence type="ECO:0000259" key="23">
    <source>
        <dbReference type="SMART" id="SM00481"/>
    </source>
</evidence>
<sequence>MARSNDDAAEMLREFAELLAISGGPDCKVRVYEKAARSVAGYPADIAELDEKALRKIPDVGSHTARKILEYFDTGSVGELTTLRKQVPPGLRTLVTVPGLGPKHAHQVYEELGITSVDGLLHALHEHRLRELRGWGEKSEDNLARSLREAHSAGGRVQLGYALDLASQLLYRISGLPQVRLAAYAGSLRRMRDTVGDIDLLVAAVDAEPIMADVAGLPMVARVLAHGPTKTSVLTTTGVQVDVRVVDPSVWGAAMLYFTGSKPHNIQVRELAVRAGLKLSEYGLFDVATGRLIVAETEEEVYQRLGLPWIPPTLREGTGEVEAALEGRLPSLADIGDIRGDLHTHTDLTDGVASLTEMVAAAKKHRYEYYAITDHAPLLWMQRMTTEKALEQRRRIRALERTAGITLLHGTELNIQPDGSLDWDEEFLSTFDIVVASVHSRFRQSREEMTARVLRAIEHPCVHVIGHPTGRLIGSRPPVDLDHDAVFRAAARTGTALEINSSPERLDLDGDLVRRARHFGVRFAVSTDAHAVPHLDYLRFGVATAQRGWAGPDDVINTYSEARLRRFLREKSRALTRR</sequence>
<evidence type="ECO:0000256" key="21">
    <source>
        <dbReference type="ARBA" id="ARBA00049244"/>
    </source>
</evidence>
<dbReference type="InterPro" id="IPR022311">
    <property type="entry name" value="PolX-like"/>
</dbReference>
<dbReference type="InterPro" id="IPR016195">
    <property type="entry name" value="Pol/histidinol_Pase-like"/>
</dbReference>
<comment type="subcellular location">
    <subcellularLocation>
        <location evidence="2">Cytoplasm</location>
    </subcellularLocation>
</comment>
<evidence type="ECO:0000256" key="14">
    <source>
        <dbReference type="ARBA" id="ARBA00023053"/>
    </source>
</evidence>
<evidence type="ECO:0000256" key="17">
    <source>
        <dbReference type="ARBA" id="ARBA00035726"/>
    </source>
</evidence>
<dbReference type="InterPro" id="IPR002054">
    <property type="entry name" value="DNA-dir_DNA_pol_X"/>
</dbReference>
<dbReference type="InterPro" id="IPR050243">
    <property type="entry name" value="PHP_phosphatase"/>
</dbReference>
<evidence type="ECO:0000256" key="4">
    <source>
        <dbReference type="ARBA" id="ARBA00012720"/>
    </source>
</evidence>
<keyword evidence="10" id="KW-0235">DNA replication</keyword>
<keyword evidence="9" id="KW-0548">Nucleotidyltransferase</keyword>
<keyword evidence="14" id="KW-0915">Sodium</keyword>
<feature type="domain" description="Helix-hairpin-helix DNA-binding motif class 1" evidence="22">
    <location>
        <begin position="52"/>
        <end position="71"/>
    </location>
</feature>
<evidence type="ECO:0000313" key="26">
    <source>
        <dbReference type="Proteomes" id="UP001597417"/>
    </source>
</evidence>
<evidence type="ECO:0000256" key="8">
    <source>
        <dbReference type="ARBA" id="ARBA00022679"/>
    </source>
</evidence>
<dbReference type="InterPro" id="IPR002008">
    <property type="entry name" value="DNA_pol_X_beta-like"/>
</dbReference>
<evidence type="ECO:0000256" key="2">
    <source>
        <dbReference type="ARBA" id="ARBA00004496"/>
    </source>
</evidence>
<comment type="function">
    <text evidence="20">Repair polymerase that plays a key role in base-excision repair. During this process, the damaged base is excised by specific DNA glycosylases, the DNA backbone is nicked at the abasic site by an apurinic/apyrimidic (AP) endonuclease, and POLB removes 5'-deoxyribose-phosphate from the preincised AP site acting as a 5'-deoxyribose-phosphate lyase (5'-dRP lyase); through its DNA polymerase activity, it adds one nucleotide to the 3' end of the arising single-nucleotide gap. Conducts 'gap-filling' DNA synthesis in a stepwise distributive fashion rather than in a processive fashion as for other DNA polymerases. It is also able to cleave sugar-phosphate bonds 3' to an intact AP site, acting as an AP lyase.</text>
</comment>
<keyword evidence="15" id="KW-0234">DNA repair</keyword>
<proteinExistence type="predicted"/>
<dbReference type="PRINTS" id="PR00870">
    <property type="entry name" value="DNAPOLXBETA"/>
</dbReference>
<keyword evidence="7" id="KW-0237">DNA synthesis</keyword>
<evidence type="ECO:0000313" key="25">
    <source>
        <dbReference type="EMBL" id="MFD2421206.1"/>
    </source>
</evidence>
<evidence type="ECO:0000256" key="3">
    <source>
        <dbReference type="ARBA" id="ARBA00012417"/>
    </source>
</evidence>
<keyword evidence="8" id="KW-0808">Transferase</keyword>
<evidence type="ECO:0000256" key="13">
    <source>
        <dbReference type="ARBA" id="ARBA00022932"/>
    </source>
</evidence>
<gene>
    <name evidence="25" type="primary">polX</name>
    <name evidence="25" type="ORF">ACFSXZ_33245</name>
</gene>
<evidence type="ECO:0000256" key="10">
    <source>
        <dbReference type="ARBA" id="ARBA00022705"/>
    </source>
</evidence>
<keyword evidence="12" id="KW-0832">Ubl conjugation</keyword>
<dbReference type="InterPro" id="IPR037160">
    <property type="entry name" value="DNA_Pol_thumb_sf"/>
</dbReference>
<reference evidence="26" key="1">
    <citation type="journal article" date="2019" name="Int. J. Syst. Evol. Microbiol.">
        <title>The Global Catalogue of Microorganisms (GCM) 10K type strain sequencing project: providing services to taxonomists for standard genome sequencing and annotation.</title>
        <authorList>
            <consortium name="The Broad Institute Genomics Platform"/>
            <consortium name="The Broad Institute Genome Sequencing Center for Infectious Disease"/>
            <person name="Wu L."/>
            <person name="Ma J."/>
        </authorList>
    </citation>
    <scope>NUCLEOTIDE SEQUENCE [LARGE SCALE GENOMIC DNA]</scope>
    <source>
        <strain evidence="26">CGMCC 4.7645</strain>
    </source>
</reference>
<evidence type="ECO:0000256" key="11">
    <source>
        <dbReference type="ARBA" id="ARBA00022763"/>
    </source>
</evidence>
<feature type="domain" description="Helix-hairpin-helix DNA-binding motif class 1" evidence="22">
    <location>
        <begin position="127"/>
        <end position="146"/>
    </location>
</feature>
<dbReference type="EC" id="2.7.7.7" evidence="3"/>
<dbReference type="SMART" id="SM00481">
    <property type="entry name" value="POLIIIAc"/>
    <property type="match status" value="1"/>
</dbReference>
<dbReference type="RefSeq" id="WP_378269660.1">
    <property type="nucleotide sequence ID" value="NZ_JBHUKR010000021.1"/>
</dbReference>
<evidence type="ECO:0000256" key="19">
    <source>
        <dbReference type="ARBA" id="ARBA00044678"/>
    </source>
</evidence>
<dbReference type="InterPro" id="IPR004013">
    <property type="entry name" value="PHP_dom"/>
</dbReference>
<evidence type="ECO:0000256" key="18">
    <source>
        <dbReference type="ARBA" id="ARBA00044632"/>
    </source>
</evidence>
<dbReference type="Pfam" id="PF02811">
    <property type="entry name" value="PHP"/>
    <property type="match status" value="1"/>
</dbReference>
<evidence type="ECO:0000259" key="24">
    <source>
        <dbReference type="SMART" id="SM00483"/>
    </source>
</evidence>
<dbReference type="InterPro" id="IPR029398">
    <property type="entry name" value="PolB_thumb"/>
</dbReference>
<dbReference type="PIRSF" id="PIRSF005047">
    <property type="entry name" value="UCP005047_YshC"/>
    <property type="match status" value="1"/>
</dbReference>
<dbReference type="SUPFAM" id="SSF47802">
    <property type="entry name" value="DNA polymerase beta, N-terminal domain-like"/>
    <property type="match status" value="1"/>
</dbReference>
<dbReference type="SMART" id="SM00278">
    <property type="entry name" value="HhH1"/>
    <property type="match status" value="3"/>
</dbReference>
<dbReference type="EMBL" id="JBHUKR010000021">
    <property type="protein sequence ID" value="MFD2421206.1"/>
    <property type="molecule type" value="Genomic_DNA"/>
</dbReference>
<evidence type="ECO:0000256" key="15">
    <source>
        <dbReference type="ARBA" id="ARBA00023204"/>
    </source>
</evidence>
<comment type="cofactor">
    <cofactor evidence="1">
        <name>Mg(2+)</name>
        <dbReference type="ChEBI" id="CHEBI:18420"/>
    </cofactor>
</comment>
<comment type="caution">
    <text evidence="25">The sequence shown here is derived from an EMBL/GenBank/DDBJ whole genome shotgun (WGS) entry which is preliminary data.</text>
</comment>
<dbReference type="PANTHER" id="PTHR36928">
    <property type="entry name" value="PHOSPHATASE YCDX-RELATED"/>
    <property type="match status" value="1"/>
</dbReference>
<evidence type="ECO:0000256" key="16">
    <source>
        <dbReference type="ARBA" id="ARBA00035717"/>
    </source>
</evidence>
<evidence type="ECO:0000256" key="5">
    <source>
        <dbReference type="ARBA" id="ARBA00020020"/>
    </source>
</evidence>